<feature type="repeat" description="TPR" evidence="3">
    <location>
        <begin position="717"/>
        <end position="750"/>
    </location>
</feature>
<dbReference type="InterPro" id="IPR050498">
    <property type="entry name" value="Ycf3"/>
</dbReference>
<dbReference type="EMBL" id="JBIVGG010000007">
    <property type="protein sequence ID" value="MFJ4080824.1"/>
    <property type="molecule type" value="Genomic_DNA"/>
</dbReference>
<dbReference type="InterPro" id="IPR027417">
    <property type="entry name" value="P-loop_NTPase"/>
</dbReference>
<feature type="repeat" description="TPR" evidence="3">
    <location>
        <begin position="819"/>
        <end position="852"/>
    </location>
</feature>
<sequence>MAGTGRRGRSRGELIRQRARAGFVGRRVQLSLFAENLLKDPAADAEQADFLFHVHGLGGVGKSTLLREWQEAARRVGAVTAMVDESEVHGVPQTLTELVRQLAGQAGPLKEFDRAAELYRRAQETAADSVPQDGPRASPGEVSLSSRLVAQAALGAATVLPGGGLVAAMTSPDAAAQAVDRLRAAGARALDIGGGDADVTRLNHVFVSELGRLCERHRWVVLFFDTWERTGRYLDGWLRELVLDSDGRLPPNVMVVLAGRDELVERDWAMLRGVLVDVPLEVFTPAETRTLLAARGVLEPAVVDAVLRLSMGLPLLVELLALARPRTAEDVNGDGDVVDAVVERFVRWITDARQREAVVACAVARLLNEDVFAVAMSGEERELWQWLCRQPFVSGRGEFKQYHAVVRASMMRQQRVHSPQRWTSAHLRLAEAHAAWRAEVAQGQTEAKRWADHRWLRHLVEETYHRLCAAPVAELPAALGQGAHVAGREGALPQWTDALSQAARDTGDPALLAWADRLQSAVAEEEPVCAFLTSVLVHAHLGTEDRAWAHTYRGLRHYYAGRDEEAIADLDRAIAIDRSNARAWAFRGNARLWRGPLDQALNDLKTACDIDPAYSWALTRRAEAHRRGGRFDQAITDLTASLEIAPGDVWALVCRGTIHRQTGRIEEAITDLTTAHGLDPKDAWALAQRGEAHRTAARYDQAITDFTAALALNRNLAWALGARGVAHRQAGRYDEAITDLTGALALNPNLAWARGSRGIAHCQADRYDEAVADLTAALALDPTLAWAYGSRGVAHRQAGRYDAAVADLTTTLELDPTLAWALRCRGLAHRQGRRYDEAVADFTAALALDAEDSWSLGQRGLARRQAGDFTAAREDLEPAVASHPGNLGYRFEKAMLDTLTCDLSSGPAALLPHWRGLLHAPLQTVAEDATRFFGLFRVLVLEPVADVARATEEFLSDGPNHDARTDLLHYLAELSGIGGSLALRVGECRRIVAERSDMGSEWV</sequence>
<dbReference type="SMART" id="SM00028">
    <property type="entry name" value="TPR"/>
    <property type="match status" value="10"/>
</dbReference>
<feature type="repeat" description="TPR" evidence="3">
    <location>
        <begin position="785"/>
        <end position="818"/>
    </location>
</feature>
<accession>A0ABW8FFJ2</accession>
<evidence type="ECO:0000313" key="4">
    <source>
        <dbReference type="EMBL" id="MFJ4080824.1"/>
    </source>
</evidence>
<dbReference type="InterPro" id="IPR019734">
    <property type="entry name" value="TPR_rpt"/>
</dbReference>
<evidence type="ECO:0000313" key="5">
    <source>
        <dbReference type="Proteomes" id="UP001617511"/>
    </source>
</evidence>
<protein>
    <submittedName>
        <fullName evidence="4">Tetratricopeptide repeat protein</fullName>
    </submittedName>
</protein>
<feature type="repeat" description="TPR" evidence="3">
    <location>
        <begin position="649"/>
        <end position="682"/>
    </location>
</feature>
<dbReference type="SUPFAM" id="SSF52540">
    <property type="entry name" value="P-loop containing nucleoside triphosphate hydrolases"/>
    <property type="match status" value="1"/>
</dbReference>
<keyword evidence="1" id="KW-0677">Repeat</keyword>
<evidence type="ECO:0000256" key="1">
    <source>
        <dbReference type="ARBA" id="ARBA00022737"/>
    </source>
</evidence>
<dbReference type="Gene3D" id="1.25.40.10">
    <property type="entry name" value="Tetratricopeptide repeat domain"/>
    <property type="match status" value="3"/>
</dbReference>
<dbReference type="Proteomes" id="UP001617511">
    <property type="component" value="Unassembled WGS sequence"/>
</dbReference>
<dbReference type="SUPFAM" id="SSF48452">
    <property type="entry name" value="TPR-like"/>
    <property type="match status" value="2"/>
</dbReference>
<dbReference type="PANTHER" id="PTHR44858:SF1">
    <property type="entry name" value="UDP-N-ACETYLGLUCOSAMINE--PEPTIDE N-ACETYLGLUCOSAMINYLTRANSFERASE SPINDLY-RELATED"/>
    <property type="match status" value="1"/>
</dbReference>
<gene>
    <name evidence="4" type="ORF">ACIP2Z_17875</name>
</gene>
<dbReference type="PANTHER" id="PTHR44858">
    <property type="entry name" value="TETRATRICOPEPTIDE REPEAT PROTEIN 6"/>
    <property type="match status" value="1"/>
</dbReference>
<evidence type="ECO:0000256" key="3">
    <source>
        <dbReference type="PROSITE-ProRule" id="PRU00339"/>
    </source>
</evidence>
<dbReference type="InterPro" id="IPR011990">
    <property type="entry name" value="TPR-like_helical_dom_sf"/>
</dbReference>
<proteinExistence type="predicted"/>
<dbReference type="Pfam" id="PF13432">
    <property type="entry name" value="TPR_16"/>
    <property type="match status" value="3"/>
</dbReference>
<reference evidence="4 5" key="1">
    <citation type="submission" date="2024-10" db="EMBL/GenBank/DDBJ databases">
        <title>The Natural Products Discovery Center: Release of the First 8490 Sequenced Strains for Exploring Actinobacteria Biosynthetic Diversity.</title>
        <authorList>
            <person name="Kalkreuter E."/>
            <person name="Kautsar S.A."/>
            <person name="Yang D."/>
            <person name="Bader C.D."/>
            <person name="Teijaro C.N."/>
            <person name="Fluegel L."/>
            <person name="Davis C.M."/>
            <person name="Simpson J.R."/>
            <person name="Lauterbach L."/>
            <person name="Steele A.D."/>
            <person name="Gui C."/>
            <person name="Meng S."/>
            <person name="Li G."/>
            <person name="Viehrig K."/>
            <person name="Ye F."/>
            <person name="Su P."/>
            <person name="Kiefer A.F."/>
            <person name="Nichols A."/>
            <person name="Cepeda A.J."/>
            <person name="Yan W."/>
            <person name="Fan B."/>
            <person name="Jiang Y."/>
            <person name="Adhikari A."/>
            <person name="Zheng C.-J."/>
            <person name="Schuster L."/>
            <person name="Cowan T.M."/>
            <person name="Smanski M.J."/>
            <person name="Chevrette M.G."/>
            <person name="De Carvalho L.P.S."/>
            <person name="Shen B."/>
        </authorList>
    </citation>
    <scope>NUCLEOTIDE SEQUENCE [LARGE SCALE GENOMIC DNA]</scope>
    <source>
        <strain evidence="4 5">NPDC089932</strain>
    </source>
</reference>
<feature type="repeat" description="TPR" evidence="3">
    <location>
        <begin position="683"/>
        <end position="716"/>
    </location>
</feature>
<keyword evidence="2 3" id="KW-0802">TPR repeat</keyword>
<dbReference type="Gene3D" id="3.40.50.300">
    <property type="entry name" value="P-loop containing nucleotide triphosphate hydrolases"/>
    <property type="match status" value="1"/>
</dbReference>
<dbReference type="PROSITE" id="PS50005">
    <property type="entry name" value="TPR"/>
    <property type="match status" value="6"/>
</dbReference>
<organism evidence="4 5">
    <name type="scientific">Streptomyces iakyrus</name>
    <dbReference type="NCBI Taxonomy" id="68219"/>
    <lineage>
        <taxon>Bacteria</taxon>
        <taxon>Bacillati</taxon>
        <taxon>Actinomycetota</taxon>
        <taxon>Actinomycetes</taxon>
        <taxon>Kitasatosporales</taxon>
        <taxon>Streptomycetaceae</taxon>
        <taxon>Streptomyces</taxon>
    </lineage>
</organism>
<keyword evidence="5" id="KW-1185">Reference proteome</keyword>
<evidence type="ECO:0000256" key="2">
    <source>
        <dbReference type="ARBA" id="ARBA00022803"/>
    </source>
</evidence>
<dbReference type="RefSeq" id="WP_402072743.1">
    <property type="nucleotide sequence ID" value="NZ_JBIVGG010000007.1"/>
</dbReference>
<name>A0ABW8FFJ2_9ACTN</name>
<feature type="repeat" description="TPR" evidence="3">
    <location>
        <begin position="751"/>
        <end position="784"/>
    </location>
</feature>
<comment type="caution">
    <text evidence="4">The sequence shown here is derived from an EMBL/GenBank/DDBJ whole genome shotgun (WGS) entry which is preliminary data.</text>
</comment>